<keyword evidence="3" id="KW-0813">Transport</keyword>
<dbReference type="Pfam" id="PF03845">
    <property type="entry name" value="Spore_permease"/>
    <property type="match status" value="1"/>
</dbReference>
<organism evidence="9 10">
    <name type="scientific">Ureibacillus xyleni</name>
    <dbReference type="NCBI Taxonomy" id="614648"/>
    <lineage>
        <taxon>Bacteria</taxon>
        <taxon>Bacillati</taxon>
        <taxon>Bacillota</taxon>
        <taxon>Bacilli</taxon>
        <taxon>Bacillales</taxon>
        <taxon>Caryophanaceae</taxon>
        <taxon>Ureibacillus</taxon>
    </lineage>
</organism>
<keyword evidence="5 8" id="KW-0812">Transmembrane</keyword>
<protein>
    <submittedName>
        <fullName evidence="9">Spore germination protein</fullName>
    </submittedName>
</protein>
<dbReference type="GO" id="GO:0009847">
    <property type="term" value="P:spore germination"/>
    <property type="evidence" value="ECO:0007669"/>
    <property type="project" value="InterPro"/>
</dbReference>
<feature type="transmembrane region" description="Helical" evidence="8">
    <location>
        <begin position="99"/>
        <end position="118"/>
    </location>
</feature>
<feature type="transmembrane region" description="Helical" evidence="8">
    <location>
        <begin position="314"/>
        <end position="333"/>
    </location>
</feature>
<sequence length="349" mass="41213">MNIQLTRIQFFMIMFTIFTGFVYISIQSPIITNGKHASWIMFIAASLFTYLLFIFYEKTYKYFILGTVSTIIYHLYWLFNLSYATAFSIYLISTWISPYTPKIALLCLFLIPSLYASLSRAETAVNIGVVFGVFIFFFIAFVSSAYQDFNYRNLLPTTESGFNEWMWGTLFSLNAYRNTECYLILRKYVMKNQKIAGVPLFLFVFSLFAMFFFSIVMCMLYFSTEEFSLISEPILFLLHAQEVTFVKRLDLIFAMMWIFITIITLINYILVVRLVHFKKMRKFPKTQIVIYHVLIGFIAYFIAKFEYVQLIREYYWIPFILFGFLLPILIILLNKVRGRTIFDSSNSSS</sequence>
<feature type="transmembrane region" description="Helical" evidence="8">
    <location>
        <begin position="197"/>
        <end position="222"/>
    </location>
</feature>
<keyword evidence="6 8" id="KW-1133">Transmembrane helix</keyword>
<evidence type="ECO:0000256" key="4">
    <source>
        <dbReference type="ARBA" id="ARBA00022544"/>
    </source>
</evidence>
<feature type="transmembrane region" description="Helical" evidence="8">
    <location>
        <begin position="125"/>
        <end position="145"/>
    </location>
</feature>
<evidence type="ECO:0000313" key="9">
    <source>
        <dbReference type="EMBL" id="SOC23790.1"/>
    </source>
</evidence>
<feature type="transmembrane region" description="Helical" evidence="8">
    <location>
        <begin position="251"/>
        <end position="276"/>
    </location>
</feature>
<dbReference type="RefSeq" id="WP_097074949.1">
    <property type="nucleotide sequence ID" value="NZ_OBMQ01000016.1"/>
</dbReference>
<dbReference type="PANTHER" id="PTHR34975">
    <property type="entry name" value="SPORE GERMINATION PROTEIN A2"/>
    <property type="match status" value="1"/>
</dbReference>
<evidence type="ECO:0000256" key="2">
    <source>
        <dbReference type="ARBA" id="ARBA00007998"/>
    </source>
</evidence>
<evidence type="ECO:0000313" key="10">
    <source>
        <dbReference type="Proteomes" id="UP000219636"/>
    </source>
</evidence>
<evidence type="ECO:0000256" key="5">
    <source>
        <dbReference type="ARBA" id="ARBA00022692"/>
    </source>
</evidence>
<evidence type="ECO:0000256" key="8">
    <source>
        <dbReference type="SAM" id="Phobius"/>
    </source>
</evidence>
<comment type="similarity">
    <text evidence="2">Belongs to the amino acid-polyamine-organocation (APC) superfamily. Spore germination protein (SGP) (TC 2.A.3.9) family.</text>
</comment>
<feature type="transmembrane region" description="Helical" evidence="8">
    <location>
        <begin position="12"/>
        <end position="31"/>
    </location>
</feature>
<gene>
    <name evidence="9" type="ORF">SAMN05880501_1169</name>
</gene>
<comment type="subcellular location">
    <subcellularLocation>
        <location evidence="1">Membrane</location>
        <topology evidence="1">Multi-pass membrane protein</topology>
    </subcellularLocation>
</comment>
<accession>A0A285TMN3</accession>
<dbReference type="AlphaFoldDB" id="A0A285TMN3"/>
<feature type="transmembrane region" description="Helical" evidence="8">
    <location>
        <begin position="165"/>
        <end position="185"/>
    </location>
</feature>
<dbReference type="PANTHER" id="PTHR34975:SF2">
    <property type="entry name" value="SPORE GERMINATION PROTEIN A2"/>
    <property type="match status" value="1"/>
</dbReference>
<feature type="transmembrane region" description="Helical" evidence="8">
    <location>
        <begin position="62"/>
        <end position="79"/>
    </location>
</feature>
<feature type="transmembrane region" description="Helical" evidence="8">
    <location>
        <begin position="37"/>
        <end position="55"/>
    </location>
</feature>
<keyword evidence="4" id="KW-0309">Germination</keyword>
<proteinExistence type="inferred from homology"/>
<dbReference type="Proteomes" id="UP000219636">
    <property type="component" value="Unassembled WGS sequence"/>
</dbReference>
<feature type="transmembrane region" description="Helical" evidence="8">
    <location>
        <begin position="288"/>
        <end position="308"/>
    </location>
</feature>
<dbReference type="InterPro" id="IPR004761">
    <property type="entry name" value="Spore_GerAB"/>
</dbReference>
<name>A0A285TMN3_9BACL</name>
<reference evidence="10" key="1">
    <citation type="submission" date="2017-08" db="EMBL/GenBank/DDBJ databases">
        <authorList>
            <person name="Varghese N."/>
            <person name="Submissions S."/>
        </authorList>
    </citation>
    <scope>NUCLEOTIDE SEQUENCE [LARGE SCALE GENOMIC DNA]</scope>
    <source>
        <strain evidence="10">JC22</strain>
    </source>
</reference>
<evidence type="ECO:0000256" key="1">
    <source>
        <dbReference type="ARBA" id="ARBA00004141"/>
    </source>
</evidence>
<evidence type="ECO:0000256" key="6">
    <source>
        <dbReference type="ARBA" id="ARBA00022989"/>
    </source>
</evidence>
<dbReference type="EMBL" id="OBMQ01000016">
    <property type="protein sequence ID" value="SOC23790.1"/>
    <property type="molecule type" value="Genomic_DNA"/>
</dbReference>
<evidence type="ECO:0000256" key="3">
    <source>
        <dbReference type="ARBA" id="ARBA00022448"/>
    </source>
</evidence>
<evidence type="ECO:0000256" key="7">
    <source>
        <dbReference type="ARBA" id="ARBA00023136"/>
    </source>
</evidence>
<dbReference type="GO" id="GO:0016020">
    <property type="term" value="C:membrane"/>
    <property type="evidence" value="ECO:0007669"/>
    <property type="project" value="UniProtKB-SubCell"/>
</dbReference>
<dbReference type="OrthoDB" id="2446105at2"/>
<keyword evidence="10" id="KW-1185">Reference proteome</keyword>
<keyword evidence="7 8" id="KW-0472">Membrane</keyword>